<name>A0A6A1TY66_NEOGA</name>
<dbReference type="InterPro" id="IPR021341">
    <property type="entry name" value="DUF2958"/>
</dbReference>
<gene>
    <name evidence="1" type="ORF">F4V91_23270</name>
</gene>
<evidence type="ECO:0000313" key="1">
    <source>
        <dbReference type="EMBL" id="KAB1089592.1"/>
    </source>
</evidence>
<sequence length="111" mass="12299">MLLTHELANQLRRNAVISEADQRDHKPVVKFFTPDASATWLFSELASDNDTLFGLCDLGHGYPELGYASLGEISTLRGRLGLLVERDQHFKADKPLSAYADAARTRGRIVA</sequence>
<accession>A0A6A1TY66</accession>
<evidence type="ECO:0000313" key="2">
    <source>
        <dbReference type="Proteomes" id="UP000386575"/>
    </source>
</evidence>
<dbReference type="Proteomes" id="UP000386575">
    <property type="component" value="Unassembled WGS sequence"/>
</dbReference>
<reference evidence="1 2" key="1">
    <citation type="submission" date="2019-09" db="EMBL/GenBank/DDBJ databases">
        <title>Genome sequencing of Ng87 strain.</title>
        <authorList>
            <person name="Karasev E.S."/>
            <person name="Andronov E."/>
        </authorList>
    </citation>
    <scope>NUCLEOTIDE SEQUENCE [LARGE SCALE GENOMIC DNA]</scope>
    <source>
        <strain evidence="1 2">Ng87</strain>
    </source>
</reference>
<dbReference type="AlphaFoldDB" id="A0A6A1TY66"/>
<comment type="caution">
    <text evidence="1">The sequence shown here is derived from an EMBL/GenBank/DDBJ whole genome shotgun (WGS) entry which is preliminary data.</text>
</comment>
<organism evidence="1 2">
    <name type="scientific">Neorhizobium galegae</name>
    <name type="common">Rhizobium galegae</name>
    <dbReference type="NCBI Taxonomy" id="399"/>
    <lineage>
        <taxon>Bacteria</taxon>
        <taxon>Pseudomonadati</taxon>
        <taxon>Pseudomonadota</taxon>
        <taxon>Alphaproteobacteria</taxon>
        <taxon>Hyphomicrobiales</taxon>
        <taxon>Rhizobiaceae</taxon>
        <taxon>Rhizobium/Agrobacterium group</taxon>
        <taxon>Neorhizobium</taxon>
    </lineage>
</organism>
<proteinExistence type="predicted"/>
<dbReference type="Pfam" id="PF11171">
    <property type="entry name" value="DUF2958"/>
    <property type="match status" value="1"/>
</dbReference>
<protein>
    <submittedName>
        <fullName evidence="1">DUF2958 domain-containing protein</fullName>
    </submittedName>
</protein>
<dbReference type="EMBL" id="VZUL01000002">
    <property type="protein sequence ID" value="KAB1089592.1"/>
    <property type="molecule type" value="Genomic_DNA"/>
</dbReference>